<dbReference type="InterPro" id="IPR020845">
    <property type="entry name" value="AMP-binding_CS"/>
</dbReference>
<sequence length="570" mass="61616">MQERIWHGHYDSGVPTSLDYDQGTLTAMLRRSIDGNGPRPAVTFINRTLTFAELGADVARMANALRGLGVREGTTVGIMAPNLPQTVIAYHAALAAGAKVALTNPLYTAPEIEHQWNDAQVEVAFVADFLYASTVAKVRSKVNAKHFVILSIPEYLKFPLNLLAPFKLRKQDPPAIAKVPDGPGIHRFKQLLSGQSTSFPEISSTAEDIAVLQYTGGTTGRSKGAVLSHHNLTSNVQQLVAWINSDQPHDEVILTALPLFHVFGMTVAMNLALSMGAHQVLQPNPRDIPTVVKLIAKHRVSLFPGVPALFANINKLPNIGDFDLSSVRVCVSGSAPLPSDVQTKFERLTGGKILEGFGMTETSPVTHANPFHGTRKIGTIGIPLSDTDAKIVAVEDDAQVMPVGEAGQLLVRGPQVMQGYWQQPEASAEALAGGWMHTGDLAVMDEQGYFKIVGRTKDMISVGGLKVFPDEVDDVLHDHPSILEAATIGLPKPSGNEYVKSFVVLEAGKTMTAEEVITHCAERLAPYKVPSEVEFIPELPRSSVMKILRRELRDRELGKQRGDGQAGLPG</sequence>
<organism evidence="3 4">
    <name type="scientific">Engelhardtia mirabilis</name>
    <dbReference type="NCBI Taxonomy" id="2528011"/>
    <lineage>
        <taxon>Bacteria</taxon>
        <taxon>Pseudomonadati</taxon>
        <taxon>Planctomycetota</taxon>
        <taxon>Planctomycetia</taxon>
        <taxon>Planctomycetia incertae sedis</taxon>
        <taxon>Engelhardtia</taxon>
    </lineage>
</organism>
<dbReference type="Pfam" id="PF13193">
    <property type="entry name" value="AMP-binding_C"/>
    <property type="match status" value="1"/>
</dbReference>
<dbReference type="EMBL" id="CP036287">
    <property type="protein sequence ID" value="QDU68367.1"/>
    <property type="molecule type" value="Genomic_DNA"/>
</dbReference>
<feature type="domain" description="AMP-binding enzyme C-terminal" evidence="2">
    <location>
        <begin position="471"/>
        <end position="543"/>
    </location>
</feature>
<protein>
    <submittedName>
        <fullName evidence="3">Long-chain-fatty-acid--CoA ligase</fullName>
        <ecNumber evidence="3">6.2.1.3</ecNumber>
    </submittedName>
</protein>
<accession>A0A518BN34</accession>
<dbReference type="InterPro" id="IPR025110">
    <property type="entry name" value="AMP-bd_C"/>
</dbReference>
<dbReference type="CDD" id="cd05936">
    <property type="entry name" value="FC-FACS_FadD_like"/>
    <property type="match status" value="1"/>
</dbReference>
<dbReference type="SUPFAM" id="SSF56801">
    <property type="entry name" value="Acetyl-CoA synthetase-like"/>
    <property type="match status" value="1"/>
</dbReference>
<dbReference type="KEGG" id="pbap:Pla133_34630"/>
<dbReference type="InterPro" id="IPR050237">
    <property type="entry name" value="ATP-dep_AMP-bd_enzyme"/>
</dbReference>
<feature type="domain" description="AMP-dependent synthetase/ligase" evidence="1">
    <location>
        <begin position="30"/>
        <end position="421"/>
    </location>
</feature>
<dbReference type="EC" id="6.2.1.3" evidence="3"/>
<dbReference type="InterPro" id="IPR045851">
    <property type="entry name" value="AMP-bd_C_sf"/>
</dbReference>
<dbReference type="GO" id="GO:0004467">
    <property type="term" value="F:long-chain fatty acid-CoA ligase activity"/>
    <property type="evidence" value="ECO:0007669"/>
    <property type="project" value="UniProtKB-EC"/>
</dbReference>
<evidence type="ECO:0000313" key="3">
    <source>
        <dbReference type="EMBL" id="QDU68367.1"/>
    </source>
</evidence>
<dbReference type="InterPro" id="IPR042099">
    <property type="entry name" value="ANL_N_sf"/>
</dbReference>
<dbReference type="Proteomes" id="UP000316921">
    <property type="component" value="Chromosome"/>
</dbReference>
<dbReference type="RefSeq" id="WP_419191634.1">
    <property type="nucleotide sequence ID" value="NZ_CP036287.1"/>
</dbReference>
<keyword evidence="4" id="KW-1185">Reference proteome</keyword>
<gene>
    <name evidence="3" type="primary">fadD</name>
    <name evidence="3" type="ORF">Pla133_34630</name>
</gene>
<keyword evidence="3" id="KW-0436">Ligase</keyword>
<dbReference type="InterPro" id="IPR000873">
    <property type="entry name" value="AMP-dep_synth/lig_dom"/>
</dbReference>
<evidence type="ECO:0000259" key="2">
    <source>
        <dbReference type="Pfam" id="PF13193"/>
    </source>
</evidence>
<dbReference type="PANTHER" id="PTHR43767:SF12">
    <property type="entry name" value="AMP-DEPENDENT SYNTHETASE AND LIGASE"/>
    <property type="match status" value="1"/>
</dbReference>
<dbReference type="PANTHER" id="PTHR43767">
    <property type="entry name" value="LONG-CHAIN-FATTY-ACID--COA LIGASE"/>
    <property type="match status" value="1"/>
</dbReference>
<proteinExistence type="predicted"/>
<evidence type="ECO:0000313" key="4">
    <source>
        <dbReference type="Proteomes" id="UP000316921"/>
    </source>
</evidence>
<dbReference type="AlphaFoldDB" id="A0A518BN34"/>
<dbReference type="Gene3D" id="3.40.50.12780">
    <property type="entry name" value="N-terminal domain of ligase-like"/>
    <property type="match status" value="1"/>
</dbReference>
<dbReference type="Gene3D" id="3.30.300.30">
    <property type="match status" value="1"/>
</dbReference>
<name>A0A518BN34_9BACT</name>
<dbReference type="Pfam" id="PF00501">
    <property type="entry name" value="AMP-binding"/>
    <property type="match status" value="1"/>
</dbReference>
<dbReference type="PROSITE" id="PS00455">
    <property type="entry name" value="AMP_BINDING"/>
    <property type="match status" value="1"/>
</dbReference>
<reference evidence="3 4" key="1">
    <citation type="submission" date="2019-02" db="EMBL/GenBank/DDBJ databases">
        <title>Deep-cultivation of Planctomycetes and their phenomic and genomic characterization uncovers novel biology.</title>
        <authorList>
            <person name="Wiegand S."/>
            <person name="Jogler M."/>
            <person name="Boedeker C."/>
            <person name="Pinto D."/>
            <person name="Vollmers J."/>
            <person name="Rivas-Marin E."/>
            <person name="Kohn T."/>
            <person name="Peeters S.H."/>
            <person name="Heuer A."/>
            <person name="Rast P."/>
            <person name="Oberbeckmann S."/>
            <person name="Bunk B."/>
            <person name="Jeske O."/>
            <person name="Meyerdierks A."/>
            <person name="Storesund J.E."/>
            <person name="Kallscheuer N."/>
            <person name="Luecker S."/>
            <person name="Lage O.M."/>
            <person name="Pohl T."/>
            <person name="Merkel B.J."/>
            <person name="Hornburger P."/>
            <person name="Mueller R.-W."/>
            <person name="Bruemmer F."/>
            <person name="Labrenz M."/>
            <person name="Spormann A.M."/>
            <person name="Op den Camp H."/>
            <person name="Overmann J."/>
            <person name="Amann R."/>
            <person name="Jetten M.S.M."/>
            <person name="Mascher T."/>
            <person name="Medema M.H."/>
            <person name="Devos D.P."/>
            <person name="Kaster A.-K."/>
            <person name="Ovreas L."/>
            <person name="Rohde M."/>
            <person name="Galperin M.Y."/>
            <person name="Jogler C."/>
        </authorList>
    </citation>
    <scope>NUCLEOTIDE SEQUENCE [LARGE SCALE GENOMIC DNA]</scope>
    <source>
        <strain evidence="3 4">Pla133</strain>
    </source>
</reference>
<evidence type="ECO:0000259" key="1">
    <source>
        <dbReference type="Pfam" id="PF00501"/>
    </source>
</evidence>